<dbReference type="EMBL" id="MN740952">
    <property type="protein sequence ID" value="QHU19505.1"/>
    <property type="molecule type" value="Genomic_DNA"/>
</dbReference>
<reference evidence="1" key="1">
    <citation type="journal article" date="2020" name="Nature">
        <title>Giant virus diversity and host interactions through global metagenomics.</title>
        <authorList>
            <person name="Schulz F."/>
            <person name="Roux S."/>
            <person name="Paez-Espino D."/>
            <person name="Jungbluth S."/>
            <person name="Walsh D.A."/>
            <person name="Denef V.J."/>
            <person name="McMahon K.D."/>
            <person name="Konstantinidis K.T."/>
            <person name="Eloe-Fadrosh E.A."/>
            <person name="Kyrpides N.C."/>
            <person name="Woyke T."/>
        </authorList>
    </citation>
    <scope>NUCLEOTIDE SEQUENCE</scope>
    <source>
        <strain evidence="1">GVMAG-S-3300013014-113</strain>
    </source>
</reference>
<proteinExistence type="predicted"/>
<dbReference type="AlphaFoldDB" id="A0A6C0KNC4"/>
<name>A0A6C0KNC4_9ZZZZ</name>
<evidence type="ECO:0000313" key="1">
    <source>
        <dbReference type="EMBL" id="QHU19505.1"/>
    </source>
</evidence>
<accession>A0A6C0KNC4</accession>
<organism evidence="1">
    <name type="scientific">viral metagenome</name>
    <dbReference type="NCBI Taxonomy" id="1070528"/>
    <lineage>
        <taxon>unclassified sequences</taxon>
        <taxon>metagenomes</taxon>
        <taxon>organismal metagenomes</taxon>
    </lineage>
</organism>
<sequence>MFAEIRSLFGDLIIDDVLLRTRINTAGDEAVEAIQRRFDVRKVPRELEAIMNCWIRTHSWYIEYNDDYMAKFESCLEAAVADEIRVFMTTFLKAKRAELKDGVLNEGHFYDAVERVSRWMELMDWETDSRLTNYAILWAQHYNDDVLQCDYDHAFSWVSEVTGTTHCNLPHVPRHLNNVDPELLSVDFQHEEGRDCSICLEADA</sequence>
<protein>
    <submittedName>
        <fullName evidence="1">Uncharacterized protein</fullName>
    </submittedName>
</protein>